<dbReference type="PANTHER" id="PTHR43649:SF33">
    <property type="entry name" value="POLYGALACTURONAN_RHAMNOGALACTURONAN-BINDING PROTEIN YTCQ"/>
    <property type="match status" value="1"/>
</dbReference>
<evidence type="ECO:0000256" key="2">
    <source>
        <dbReference type="ARBA" id="ARBA00022729"/>
    </source>
</evidence>
<keyword evidence="2 7" id="KW-0732">Signal</keyword>
<dbReference type="SUPFAM" id="SSF53850">
    <property type="entry name" value="Periplasmic binding protein-like II"/>
    <property type="match status" value="1"/>
</dbReference>
<dbReference type="AlphaFoldDB" id="A0A5Q2TQ55"/>
<dbReference type="RefSeq" id="WP_153792348.1">
    <property type="nucleotide sequence ID" value="NZ_CP045915.1"/>
</dbReference>
<keyword evidence="3" id="KW-0472">Membrane</keyword>
<dbReference type="EMBL" id="CP045915">
    <property type="protein sequence ID" value="QGH36173.1"/>
    <property type="molecule type" value="Genomic_DNA"/>
</dbReference>
<feature type="chain" id="PRO_5038690612" evidence="7">
    <location>
        <begin position="24"/>
        <end position="516"/>
    </location>
</feature>
<dbReference type="Proteomes" id="UP000339690">
    <property type="component" value="Chromosome"/>
</dbReference>
<accession>A0A5Q2TQ55</accession>
<dbReference type="InterPro" id="IPR006059">
    <property type="entry name" value="SBP"/>
</dbReference>
<gene>
    <name evidence="8" type="ORF">GI584_19920</name>
</gene>
<dbReference type="InterPro" id="IPR050490">
    <property type="entry name" value="Bact_solute-bd_prot1"/>
</dbReference>
<reference evidence="8 9" key="1">
    <citation type="submission" date="2019-11" db="EMBL/GenBank/DDBJ databases">
        <title>Gracilibacillus salitolerans sp. nov., a moderate halophile isolated from a saline soil in northwest China.</title>
        <authorList>
            <person name="Gan L."/>
        </authorList>
    </citation>
    <scope>NUCLEOTIDE SEQUENCE [LARGE SCALE GENOMIC DNA]</scope>
    <source>
        <strain evidence="8 9">SCU50</strain>
    </source>
</reference>
<feature type="compositionally biased region" description="Acidic residues" evidence="6">
    <location>
        <begin position="26"/>
        <end position="42"/>
    </location>
</feature>
<keyword evidence="1" id="KW-1003">Cell membrane</keyword>
<dbReference type="PANTHER" id="PTHR43649">
    <property type="entry name" value="ARABINOSE-BINDING PROTEIN-RELATED"/>
    <property type="match status" value="1"/>
</dbReference>
<organism evidence="8 9">
    <name type="scientific">Gracilibacillus salitolerans</name>
    <dbReference type="NCBI Taxonomy" id="2663022"/>
    <lineage>
        <taxon>Bacteria</taxon>
        <taxon>Bacillati</taxon>
        <taxon>Bacillota</taxon>
        <taxon>Bacilli</taxon>
        <taxon>Bacillales</taxon>
        <taxon>Bacillaceae</taxon>
        <taxon>Gracilibacillus</taxon>
    </lineage>
</organism>
<dbReference type="PROSITE" id="PS51257">
    <property type="entry name" value="PROKAR_LIPOPROTEIN"/>
    <property type="match status" value="1"/>
</dbReference>
<protein>
    <submittedName>
        <fullName evidence="8">Extracellular solute-binding protein</fullName>
    </submittedName>
</protein>
<evidence type="ECO:0000313" key="9">
    <source>
        <dbReference type="Proteomes" id="UP000339690"/>
    </source>
</evidence>
<dbReference type="Gene3D" id="3.40.190.10">
    <property type="entry name" value="Periplasmic binding protein-like II"/>
    <property type="match status" value="2"/>
</dbReference>
<evidence type="ECO:0000256" key="7">
    <source>
        <dbReference type="SAM" id="SignalP"/>
    </source>
</evidence>
<keyword evidence="5" id="KW-0449">Lipoprotein</keyword>
<proteinExistence type="predicted"/>
<keyword evidence="4" id="KW-0564">Palmitate</keyword>
<dbReference type="Pfam" id="PF01547">
    <property type="entry name" value="SBP_bac_1"/>
    <property type="match status" value="1"/>
</dbReference>
<keyword evidence="9" id="KW-1185">Reference proteome</keyword>
<feature type="region of interest" description="Disordered" evidence="6">
    <location>
        <begin position="26"/>
        <end position="50"/>
    </location>
</feature>
<evidence type="ECO:0000256" key="3">
    <source>
        <dbReference type="ARBA" id="ARBA00023136"/>
    </source>
</evidence>
<name>A0A5Q2TQ55_9BACI</name>
<feature type="signal peptide" evidence="7">
    <location>
        <begin position="1"/>
        <end position="23"/>
    </location>
</feature>
<evidence type="ECO:0000256" key="1">
    <source>
        <dbReference type="ARBA" id="ARBA00022475"/>
    </source>
</evidence>
<evidence type="ECO:0000256" key="5">
    <source>
        <dbReference type="ARBA" id="ARBA00023288"/>
    </source>
</evidence>
<dbReference type="KEGG" id="grc:GI584_19920"/>
<evidence type="ECO:0000256" key="4">
    <source>
        <dbReference type="ARBA" id="ARBA00023139"/>
    </source>
</evidence>
<evidence type="ECO:0000256" key="6">
    <source>
        <dbReference type="SAM" id="MobiDB-lite"/>
    </source>
</evidence>
<evidence type="ECO:0000313" key="8">
    <source>
        <dbReference type="EMBL" id="QGH36173.1"/>
    </source>
</evidence>
<sequence>MKNPFRKQLLFVLLAFGLLVGCSDDSETSSDSSSEDTTDNESDNGSGSEEPLEISMILPLFEEVPDMNNEFWTAFQEKTNTKLDIEWVPSGDFETKFDLVLSSGDLPDVLWAPNVNSPNLIKAINNGAFWEVGQFLGDFSDYPNLRDNASPNAWQVANLDGETYGIPRNRPSVDQGIKLRKDWLDNLGLPEPTTLDEFADTLEAMVKEDPDGNGEDDTMGHVHSYGGTGIHNAFLAGFGALDPTYDDDGGLIHVNLSDGYIDTVEYFRDLYERDVLPDEFATMSRTQTQELFESGRAGAYIRNIWRAWMFEESIKKTEPEGEVMIVELEGPAGPAVQLESGVYGALMLSNELSEEKVKQILDYFEFTNTEEFFEFIFFGEEGVHHEEDENGYKVMNEELAVQIGTSAQQPVPLTYNDWWKSFDKNAPQEYNEQILADTEHYSEVGKVNIFSYLHSDTWVDAWPRYQNEWESRVVEAIVGDISMEEFEGYINTLRNQEEIKKAFQEFNEAFEAFENS</sequence>